<keyword evidence="5" id="KW-1185">Reference proteome</keyword>
<dbReference type="Pfam" id="PF16874">
    <property type="entry name" value="Glyco_hydro_36C"/>
    <property type="match status" value="1"/>
</dbReference>
<dbReference type="InterPro" id="IPR031704">
    <property type="entry name" value="Glyco_hydro_36_N"/>
</dbReference>
<dbReference type="InterPro" id="IPR031705">
    <property type="entry name" value="Glyco_hydro_36_C"/>
</dbReference>
<dbReference type="SUPFAM" id="SSF51445">
    <property type="entry name" value="(Trans)glycosidases"/>
    <property type="match status" value="1"/>
</dbReference>
<feature type="chain" id="PRO_5040744230" evidence="1">
    <location>
        <begin position="25"/>
        <end position="406"/>
    </location>
</feature>
<name>A0A9X2NLL5_9BACE</name>
<dbReference type="RefSeq" id="WP_257930364.1">
    <property type="nucleotide sequence ID" value="NZ_JAMZED010000001.1"/>
</dbReference>
<reference evidence="4" key="2">
    <citation type="submission" date="2022-04" db="EMBL/GenBank/DDBJ databases">
        <authorList>
            <person name="Fokt H."/>
            <person name="Baines J."/>
        </authorList>
    </citation>
    <scope>NUCLEOTIDE SEQUENCE</scope>
    <source>
        <strain evidence="4">KH365_2</strain>
    </source>
</reference>
<proteinExistence type="predicted"/>
<evidence type="ECO:0000259" key="3">
    <source>
        <dbReference type="Pfam" id="PF16875"/>
    </source>
</evidence>
<sequence length="406" mass="45777">MENLKNILWLCLAGLLLAALPAAAGQIVVSTPSFALVLDAPVGGKLRYLYYGTGLSEDDLRQMNVAGTCHHVAYPSYGIGWPGESALRVRHADGAIATRLYVQDVEVRQEPDAMLTLVKLKDCVYPFYVNLCYKAYRDVDVIETWTEFSHSEKTPVTLLQFASSYLPLRRGDVWLSSLYGGWGNEARLLQEPLKPGIRLIKNIDGVRNSHTAHAEVMFSLDGKPQENTGRTIGAAPNHQTHRSLPLKYRIDVAMSGRLGMEIQPRNMTDKEKNLCREAIAAYKEIRPVVQFGELYRLVSPYDRQGVASLLYASEDKSKAVFYWWKLEQFVNQQLPRVRMAGLDAGKQYRIRELNRIDNVPLSFEGKVLSGSFLMSHGLEIPGEHRVDADKMSDYASRILYLEEVNH</sequence>
<dbReference type="InterPro" id="IPR038417">
    <property type="entry name" value="Alpga-gal_N_sf"/>
</dbReference>
<gene>
    <name evidence="4" type="ORF">M1B79_00485</name>
</gene>
<evidence type="ECO:0000256" key="1">
    <source>
        <dbReference type="SAM" id="SignalP"/>
    </source>
</evidence>
<protein>
    <submittedName>
        <fullName evidence="4">Alpha-galactosidase</fullName>
    </submittedName>
</protein>
<dbReference type="Gene3D" id="2.60.40.1180">
    <property type="entry name" value="Golgi alpha-mannosidase II"/>
    <property type="match status" value="1"/>
</dbReference>
<feature type="domain" description="Glycosyl hydrolase family 36 C-terminal" evidence="2">
    <location>
        <begin position="307"/>
        <end position="401"/>
    </location>
</feature>
<feature type="domain" description="Glycosyl hydrolase family 36 N-terminal" evidence="3">
    <location>
        <begin position="44"/>
        <end position="234"/>
    </location>
</feature>
<accession>A0A9X2NLL5</accession>
<dbReference type="InterPro" id="IPR017853">
    <property type="entry name" value="GH"/>
</dbReference>
<comment type="caution">
    <text evidence="4">The sequence shown here is derived from an EMBL/GenBank/DDBJ whole genome shotgun (WGS) entry which is preliminary data.</text>
</comment>
<evidence type="ECO:0000313" key="4">
    <source>
        <dbReference type="EMBL" id="MCR6503183.1"/>
    </source>
</evidence>
<dbReference type="Proteomes" id="UP001143192">
    <property type="component" value="Unassembled WGS sequence"/>
</dbReference>
<reference evidence="4" key="1">
    <citation type="journal article" date="2022" name="Arch. Microbiol.">
        <title>Bacteroides muris sp. nov. isolated from the cecum of wild-derived house mice.</title>
        <authorList>
            <person name="Fokt H."/>
            <person name="Unni R."/>
            <person name="Repnik U."/>
            <person name="Schmitz R.A."/>
            <person name="Bramkamp M."/>
            <person name="Baines J.F."/>
            <person name="Unterweger D."/>
        </authorList>
    </citation>
    <scope>NUCLEOTIDE SEQUENCE</scope>
    <source>
        <strain evidence="4">KH365_2</strain>
    </source>
</reference>
<organism evidence="4 5">
    <name type="scientific">Bacteroides muris</name>
    <name type="common">ex Fokt et al. 2023</name>
    <dbReference type="NCBI Taxonomy" id="2937417"/>
    <lineage>
        <taxon>Bacteria</taxon>
        <taxon>Pseudomonadati</taxon>
        <taxon>Bacteroidota</taxon>
        <taxon>Bacteroidia</taxon>
        <taxon>Bacteroidales</taxon>
        <taxon>Bacteroidaceae</taxon>
        <taxon>Bacteroides</taxon>
    </lineage>
</organism>
<dbReference type="InterPro" id="IPR013780">
    <property type="entry name" value="Glyco_hydro_b"/>
</dbReference>
<dbReference type="AlphaFoldDB" id="A0A9X2NLL5"/>
<feature type="signal peptide" evidence="1">
    <location>
        <begin position="1"/>
        <end position="24"/>
    </location>
</feature>
<dbReference type="EMBL" id="JAMZED010000001">
    <property type="protein sequence ID" value="MCR6503183.1"/>
    <property type="molecule type" value="Genomic_DNA"/>
</dbReference>
<dbReference type="Gene3D" id="2.70.98.60">
    <property type="entry name" value="alpha-galactosidase from lactobacil brevis"/>
    <property type="match status" value="1"/>
</dbReference>
<keyword evidence="1" id="KW-0732">Signal</keyword>
<evidence type="ECO:0000313" key="5">
    <source>
        <dbReference type="Proteomes" id="UP001143192"/>
    </source>
</evidence>
<dbReference type="Pfam" id="PF16875">
    <property type="entry name" value="Glyco_hydro_36N"/>
    <property type="match status" value="1"/>
</dbReference>
<evidence type="ECO:0000259" key="2">
    <source>
        <dbReference type="Pfam" id="PF16874"/>
    </source>
</evidence>